<dbReference type="Gene3D" id="2.30.30.60">
    <property type="match status" value="1"/>
</dbReference>
<dbReference type="InterPro" id="IPR010920">
    <property type="entry name" value="LSM_dom_sf"/>
</dbReference>
<gene>
    <name evidence="7" type="ORF">M8523_28185</name>
</gene>
<comment type="subcellular location">
    <subcellularLocation>
        <location evidence="5">Cell inner membrane</location>
        <topology evidence="5">Multi-pass membrane protein</topology>
    </subcellularLocation>
    <subcellularLocation>
        <location evidence="1">Membrane</location>
    </subcellularLocation>
</comment>
<keyword evidence="2 5" id="KW-0812">Transmembrane</keyword>
<evidence type="ECO:0000256" key="2">
    <source>
        <dbReference type="ARBA" id="ARBA00022692"/>
    </source>
</evidence>
<keyword evidence="5" id="KW-0407">Ion channel</keyword>
<feature type="transmembrane region" description="Helical" evidence="5">
    <location>
        <begin position="101"/>
        <end position="120"/>
    </location>
</feature>
<dbReference type="GO" id="GO:0005886">
    <property type="term" value="C:plasma membrane"/>
    <property type="evidence" value="ECO:0007669"/>
    <property type="project" value="UniProtKB-SubCell"/>
</dbReference>
<organism evidence="7 8">
    <name type="scientific">Lichenifustis flavocetrariae</name>
    <dbReference type="NCBI Taxonomy" id="2949735"/>
    <lineage>
        <taxon>Bacteria</taxon>
        <taxon>Pseudomonadati</taxon>
        <taxon>Pseudomonadota</taxon>
        <taxon>Alphaproteobacteria</taxon>
        <taxon>Hyphomicrobiales</taxon>
        <taxon>Lichenihabitantaceae</taxon>
        <taxon>Lichenifustis</taxon>
    </lineage>
</organism>
<dbReference type="InterPro" id="IPR023408">
    <property type="entry name" value="MscS_beta-dom_sf"/>
</dbReference>
<feature type="transmembrane region" description="Helical" evidence="5">
    <location>
        <begin position="30"/>
        <end position="48"/>
    </location>
</feature>
<keyword evidence="5" id="KW-0406">Ion transport</keyword>
<keyword evidence="4 5" id="KW-0472">Membrane</keyword>
<comment type="function">
    <text evidence="5">Mechanosensitive channel that participates in the regulation of osmotic pressure changes within the cell, opening in response to stretch forces in the membrane lipid bilayer, without the need for other proteins. Contributes to normal resistance to hypoosmotic shock. Forms an ion channel of 1.0 nanosiemens conductance with a slight preference for anions.</text>
</comment>
<protein>
    <recommendedName>
        <fullName evidence="5">Small-conductance mechanosensitive channel</fullName>
    </recommendedName>
</protein>
<proteinExistence type="inferred from homology"/>
<dbReference type="PANTHER" id="PTHR30221:SF1">
    <property type="entry name" value="SMALL-CONDUCTANCE MECHANOSENSITIVE CHANNEL"/>
    <property type="match status" value="1"/>
</dbReference>
<comment type="subunit">
    <text evidence="5">Homoheptamer.</text>
</comment>
<dbReference type="Gene3D" id="1.10.287.1260">
    <property type="match status" value="1"/>
</dbReference>
<sequence>MPNEIIAAALTVLCLIWWGASRAQATWQRLGAAACLFATLSTFVFRIVGTPIKPSFSGSAGWLLGQQAIVALWWLLSAKLLSEIARHVFRSGPLAHGGRLVPDLLAGLLYLAAALGIIGAVFGLPVGALVATSGVIAIVLGLALQSSLSDVFSGIAVGIEQPYAVGDRILIDGQTEGTVVQINWRSVRIQTDGDDVAMIPNSVAAKSRIVNRSVPSKRRRDTIHVPCPSCVPLNRSLP</sequence>
<evidence type="ECO:0000256" key="3">
    <source>
        <dbReference type="ARBA" id="ARBA00022989"/>
    </source>
</evidence>
<evidence type="ECO:0000256" key="5">
    <source>
        <dbReference type="RuleBase" id="RU369025"/>
    </source>
</evidence>
<keyword evidence="5" id="KW-0997">Cell inner membrane</keyword>
<evidence type="ECO:0000259" key="6">
    <source>
        <dbReference type="Pfam" id="PF00924"/>
    </source>
</evidence>
<feature type="domain" description="Mechanosensitive ion channel MscS" evidence="6">
    <location>
        <begin position="147"/>
        <end position="212"/>
    </location>
</feature>
<dbReference type="InterPro" id="IPR045275">
    <property type="entry name" value="MscS_archaea/bacteria_type"/>
</dbReference>
<feature type="transmembrane region" description="Helical" evidence="5">
    <location>
        <begin position="6"/>
        <end position="23"/>
    </location>
</feature>
<reference evidence="7" key="1">
    <citation type="submission" date="2022-05" db="EMBL/GenBank/DDBJ databases">
        <authorList>
            <person name="Pankratov T."/>
        </authorList>
    </citation>
    <scope>NUCLEOTIDE SEQUENCE</scope>
    <source>
        <strain evidence="7">BP6-180914</strain>
    </source>
</reference>
<dbReference type="Pfam" id="PF00924">
    <property type="entry name" value="MS_channel_2nd"/>
    <property type="match status" value="1"/>
</dbReference>
<keyword evidence="3 5" id="KW-1133">Transmembrane helix</keyword>
<keyword evidence="5" id="KW-1003">Cell membrane</keyword>
<dbReference type="Proteomes" id="UP001165667">
    <property type="component" value="Unassembled WGS sequence"/>
</dbReference>
<evidence type="ECO:0000313" key="7">
    <source>
        <dbReference type="EMBL" id="MCW6511842.1"/>
    </source>
</evidence>
<name>A0AA41Z2L4_9HYPH</name>
<keyword evidence="5" id="KW-0813">Transport</keyword>
<dbReference type="PANTHER" id="PTHR30221">
    <property type="entry name" value="SMALL-CONDUCTANCE MECHANOSENSITIVE CHANNEL"/>
    <property type="match status" value="1"/>
</dbReference>
<evidence type="ECO:0000256" key="4">
    <source>
        <dbReference type="ARBA" id="ARBA00023136"/>
    </source>
</evidence>
<dbReference type="RefSeq" id="WP_282588221.1">
    <property type="nucleotide sequence ID" value="NZ_JAMOIM010000034.1"/>
</dbReference>
<comment type="caution">
    <text evidence="7">The sequence shown here is derived from an EMBL/GenBank/DDBJ whole genome shotgun (WGS) entry which is preliminary data.</text>
</comment>
<dbReference type="EMBL" id="JAMOIM010000034">
    <property type="protein sequence ID" value="MCW6511842.1"/>
    <property type="molecule type" value="Genomic_DNA"/>
</dbReference>
<dbReference type="InterPro" id="IPR006685">
    <property type="entry name" value="MscS_channel_2nd"/>
</dbReference>
<evidence type="ECO:0000256" key="1">
    <source>
        <dbReference type="ARBA" id="ARBA00004370"/>
    </source>
</evidence>
<dbReference type="SUPFAM" id="SSF50182">
    <property type="entry name" value="Sm-like ribonucleoproteins"/>
    <property type="match status" value="1"/>
</dbReference>
<comment type="similarity">
    <text evidence="5">Belongs to the MscS (TC 1.A.23) family.</text>
</comment>
<feature type="transmembrane region" description="Helical" evidence="5">
    <location>
        <begin position="60"/>
        <end position="81"/>
    </location>
</feature>
<dbReference type="AlphaFoldDB" id="A0AA41Z2L4"/>
<evidence type="ECO:0000313" key="8">
    <source>
        <dbReference type="Proteomes" id="UP001165667"/>
    </source>
</evidence>
<dbReference type="GO" id="GO:0008381">
    <property type="term" value="F:mechanosensitive monoatomic ion channel activity"/>
    <property type="evidence" value="ECO:0007669"/>
    <property type="project" value="InterPro"/>
</dbReference>
<accession>A0AA41Z2L4</accession>
<keyword evidence="8" id="KW-1185">Reference proteome</keyword>